<accession>A0ABP5JI84</accession>
<proteinExistence type="predicted"/>
<dbReference type="Proteomes" id="UP001501161">
    <property type="component" value="Unassembled WGS sequence"/>
</dbReference>
<organism evidence="2 3">
    <name type="scientific">Nocardioides furvisabuli</name>
    <dbReference type="NCBI Taxonomy" id="375542"/>
    <lineage>
        <taxon>Bacteria</taxon>
        <taxon>Bacillati</taxon>
        <taxon>Actinomycetota</taxon>
        <taxon>Actinomycetes</taxon>
        <taxon>Propionibacteriales</taxon>
        <taxon>Nocardioidaceae</taxon>
        <taxon>Nocardioides</taxon>
    </lineage>
</organism>
<comment type="caution">
    <text evidence="2">The sequence shown here is derived from an EMBL/GenBank/DDBJ whole genome shotgun (WGS) entry which is preliminary data.</text>
</comment>
<gene>
    <name evidence="2" type="ORF">GCM10009726_34190</name>
</gene>
<evidence type="ECO:0000256" key="1">
    <source>
        <dbReference type="SAM" id="MobiDB-lite"/>
    </source>
</evidence>
<protein>
    <submittedName>
        <fullName evidence="2">Uncharacterized protein</fullName>
    </submittedName>
</protein>
<keyword evidence="3" id="KW-1185">Reference proteome</keyword>
<name>A0ABP5JI84_9ACTN</name>
<reference evidence="3" key="1">
    <citation type="journal article" date="2019" name="Int. J. Syst. Evol. Microbiol.">
        <title>The Global Catalogue of Microorganisms (GCM) 10K type strain sequencing project: providing services to taxonomists for standard genome sequencing and annotation.</title>
        <authorList>
            <consortium name="The Broad Institute Genomics Platform"/>
            <consortium name="The Broad Institute Genome Sequencing Center for Infectious Disease"/>
            <person name="Wu L."/>
            <person name="Ma J."/>
        </authorList>
    </citation>
    <scope>NUCLEOTIDE SEQUENCE [LARGE SCALE GENOMIC DNA]</scope>
    <source>
        <strain evidence="3">JCM 13813</strain>
    </source>
</reference>
<sequence>MAYEPLSGWVQVTRVVATGKVKSQRLHRDRDCAEAAVRKALSKNGTGSLPVESYLSDWMTYGQARRLKPLSVCQCSGGGHRKHYIAASDRRPGEVQAGSQGTGRRR</sequence>
<feature type="region of interest" description="Disordered" evidence="1">
    <location>
        <begin position="83"/>
        <end position="106"/>
    </location>
</feature>
<dbReference type="RefSeq" id="WP_231251018.1">
    <property type="nucleotide sequence ID" value="NZ_BAAAMQ010000017.1"/>
</dbReference>
<evidence type="ECO:0000313" key="3">
    <source>
        <dbReference type="Proteomes" id="UP001501161"/>
    </source>
</evidence>
<dbReference type="EMBL" id="BAAAMQ010000017">
    <property type="protein sequence ID" value="GAA2115427.1"/>
    <property type="molecule type" value="Genomic_DNA"/>
</dbReference>
<evidence type="ECO:0000313" key="2">
    <source>
        <dbReference type="EMBL" id="GAA2115427.1"/>
    </source>
</evidence>